<dbReference type="GO" id="GO:0004135">
    <property type="term" value="F:amylo-alpha-1,6-glucosidase activity"/>
    <property type="evidence" value="ECO:0007669"/>
    <property type="project" value="InterPro"/>
</dbReference>
<dbReference type="CDD" id="cd11326">
    <property type="entry name" value="AmyAc_Glg_debranch"/>
    <property type="match status" value="1"/>
</dbReference>
<evidence type="ECO:0000313" key="5">
    <source>
        <dbReference type="EMBL" id="AOZ69486.1"/>
    </source>
</evidence>
<dbReference type="Pfam" id="PF02922">
    <property type="entry name" value="CBM_48"/>
    <property type="match status" value="1"/>
</dbReference>
<dbReference type="Pfam" id="PF00128">
    <property type="entry name" value="Alpha-amylase"/>
    <property type="match status" value="1"/>
</dbReference>
<accession>A0A1D9MCA8</accession>
<sequence length="677" mass="73800">MIIEPGRGTHLGATLVGPADAPEGVNFALFSAHAERVELCLFEGGRETRLTLPERSGEVWHGFVPGLGAGARYGYRVHGPWAPDLGHRFNPAKLLLDPYARALSAPLIWDPLMQGGVGTARPDRRDSAPVMPRAQVCAVEKLDWERPATAWSETIIYEAHPKGLTMGHPEVPAALRGRFEGLASEPILRHLRHLGVTTLELLPCAAFLDDRFLVEKGLRNYWGYQPVGFFAPDPRYGGPEAFRRMVRGLHGAGIEVIVDVVFNHSGEGDGAGPTVSLRGIDNAAYYRLAEGGRAYVNDTGTGNTLDLSHPFVLRMVMDCLRHWVEDLGVDGFRFDLAATLARDATGAFNAQVSCFLAAIRQDPVLAQVKLIAEPWDIGPGGYQLGAFPHPFAEWNDRFRDGMRKFWRGDAGQMPEAARRLAGSAEVFDHSGRAPWASVNFLSAHDGFTLQDLVSYSEKQNQANGENNRDGHNANFSEALAEPGARGARKRAMLAALMLGQGVPMVLAGDEMGNTQSGNNNAYAQDNPLGWVDWGREPELVDFVARLARIRRAHPVLRQRRFLHANIRAQDGIRDLIWRLPSGQEPCPQDWHDPQARCLCAEIRGAAEGPEGGAAREAVFVIFNAGAAVEVALPEGRWTQILDSAAPDAPETACDAATACVAAQSVQLFTRPTAPQEQ</sequence>
<feature type="domain" description="Glycosyl hydrolase family 13 catalytic" evidence="4">
    <location>
        <begin position="154"/>
        <end position="550"/>
    </location>
</feature>
<dbReference type="InterPro" id="IPR014756">
    <property type="entry name" value="Ig_E-set"/>
</dbReference>
<dbReference type="CDD" id="cd02856">
    <property type="entry name" value="E_set_GDE_Isoamylase_N"/>
    <property type="match status" value="1"/>
</dbReference>
<name>A0A1D9MCA8_9RHOB</name>
<evidence type="ECO:0000256" key="1">
    <source>
        <dbReference type="ARBA" id="ARBA00008061"/>
    </source>
</evidence>
<dbReference type="KEGG" id="rhp:LPB142_09315"/>
<dbReference type="STRING" id="1850250.LPB142_09315"/>
<dbReference type="GO" id="GO:0005980">
    <property type="term" value="P:glycogen catabolic process"/>
    <property type="evidence" value="ECO:0007669"/>
    <property type="project" value="InterPro"/>
</dbReference>
<comment type="similarity">
    <text evidence="1">Belongs to the glycosyl hydrolase 13 family.</text>
</comment>
<dbReference type="AlphaFoldDB" id="A0A1D9MCA8"/>
<dbReference type="SUPFAM" id="SSF51445">
    <property type="entry name" value="(Trans)glycosidases"/>
    <property type="match status" value="1"/>
</dbReference>
<dbReference type="Gene3D" id="2.60.40.1180">
    <property type="entry name" value="Golgi alpha-mannosidase II"/>
    <property type="match status" value="1"/>
</dbReference>
<keyword evidence="3" id="KW-0326">Glycosidase</keyword>
<dbReference type="SMART" id="SM00642">
    <property type="entry name" value="Aamy"/>
    <property type="match status" value="1"/>
</dbReference>
<evidence type="ECO:0000256" key="3">
    <source>
        <dbReference type="ARBA" id="ARBA00023295"/>
    </source>
</evidence>
<gene>
    <name evidence="5" type="ORF">LPB142_09315</name>
</gene>
<dbReference type="PANTHER" id="PTHR43002">
    <property type="entry name" value="GLYCOGEN DEBRANCHING ENZYME"/>
    <property type="match status" value="1"/>
</dbReference>
<dbReference type="InterPro" id="IPR044505">
    <property type="entry name" value="GlgX_Isoamylase_N_E_set"/>
</dbReference>
<keyword evidence="2" id="KW-0378">Hydrolase</keyword>
<dbReference type="RefSeq" id="WP_071166204.1">
    <property type="nucleotide sequence ID" value="NZ_CP017781.1"/>
</dbReference>
<keyword evidence="6" id="KW-1185">Reference proteome</keyword>
<dbReference type="InterPro" id="IPR004193">
    <property type="entry name" value="Glyco_hydro_13_N"/>
</dbReference>
<proteinExistence type="inferred from homology"/>
<protein>
    <submittedName>
        <fullName evidence="5">Glycogen debranching enzyme GlgX</fullName>
    </submittedName>
</protein>
<dbReference type="InterPro" id="IPR013783">
    <property type="entry name" value="Ig-like_fold"/>
</dbReference>
<dbReference type="Gene3D" id="2.60.40.10">
    <property type="entry name" value="Immunoglobulins"/>
    <property type="match status" value="1"/>
</dbReference>
<dbReference type="InterPro" id="IPR017853">
    <property type="entry name" value="GH"/>
</dbReference>
<reference evidence="5 6" key="1">
    <citation type="submission" date="2016-10" db="EMBL/GenBank/DDBJ databases">
        <title>Rhodobacter sp. LPB0142, isolated from sea water.</title>
        <authorList>
            <person name="Kim E."/>
            <person name="Yi H."/>
        </authorList>
    </citation>
    <scope>NUCLEOTIDE SEQUENCE [LARGE SCALE GENOMIC DNA]</scope>
    <source>
        <strain evidence="5 6">LPB0142</strain>
    </source>
</reference>
<evidence type="ECO:0000259" key="4">
    <source>
        <dbReference type="SMART" id="SM00642"/>
    </source>
</evidence>
<evidence type="ECO:0000313" key="6">
    <source>
        <dbReference type="Proteomes" id="UP000176562"/>
    </source>
</evidence>
<dbReference type="InterPro" id="IPR011837">
    <property type="entry name" value="Glycogen_debranch_GlgX"/>
</dbReference>
<dbReference type="EMBL" id="CP017781">
    <property type="protein sequence ID" value="AOZ69486.1"/>
    <property type="molecule type" value="Genomic_DNA"/>
</dbReference>
<dbReference type="NCBIfam" id="TIGR02100">
    <property type="entry name" value="glgX_debranch"/>
    <property type="match status" value="1"/>
</dbReference>
<dbReference type="Gene3D" id="3.20.20.80">
    <property type="entry name" value="Glycosidases"/>
    <property type="match status" value="1"/>
</dbReference>
<evidence type="ECO:0000256" key="2">
    <source>
        <dbReference type="ARBA" id="ARBA00022801"/>
    </source>
</evidence>
<dbReference type="Proteomes" id="UP000176562">
    <property type="component" value="Chromosome"/>
</dbReference>
<dbReference type="SUPFAM" id="SSF51011">
    <property type="entry name" value="Glycosyl hydrolase domain"/>
    <property type="match status" value="1"/>
</dbReference>
<dbReference type="SUPFAM" id="SSF81296">
    <property type="entry name" value="E set domains"/>
    <property type="match status" value="1"/>
</dbReference>
<dbReference type="InterPro" id="IPR013780">
    <property type="entry name" value="Glyco_hydro_b"/>
</dbReference>
<dbReference type="InterPro" id="IPR006047">
    <property type="entry name" value="GH13_cat_dom"/>
</dbReference>
<organism evidence="5 6">
    <name type="scientific">Rhodobacter xanthinilyticus</name>
    <dbReference type="NCBI Taxonomy" id="1850250"/>
    <lineage>
        <taxon>Bacteria</taxon>
        <taxon>Pseudomonadati</taxon>
        <taxon>Pseudomonadota</taxon>
        <taxon>Alphaproteobacteria</taxon>
        <taxon>Rhodobacterales</taxon>
        <taxon>Rhodobacter group</taxon>
        <taxon>Rhodobacter</taxon>
    </lineage>
</organism>